<reference evidence="1" key="1">
    <citation type="submission" date="2022-12" db="EMBL/GenBank/DDBJ databases">
        <authorList>
            <person name="Krivoruchko A.V."/>
            <person name="Elkin A."/>
        </authorList>
    </citation>
    <scope>NUCLEOTIDE SEQUENCE</scope>
    <source>
        <strain evidence="1">IEGM 1391</strain>
    </source>
</reference>
<organism evidence="1 2">
    <name type="scientific">Rhodococcus ruber</name>
    <dbReference type="NCBI Taxonomy" id="1830"/>
    <lineage>
        <taxon>Bacteria</taxon>
        <taxon>Bacillati</taxon>
        <taxon>Actinomycetota</taxon>
        <taxon>Actinomycetes</taxon>
        <taxon>Mycobacteriales</taxon>
        <taxon>Nocardiaceae</taxon>
        <taxon>Rhodococcus</taxon>
    </lineage>
</organism>
<dbReference type="Gene3D" id="3.40.50.720">
    <property type="entry name" value="NAD(P)-binding Rossmann-like Domain"/>
    <property type="match status" value="1"/>
</dbReference>
<proteinExistence type="predicted"/>
<sequence>MAVPHDTSVAQKVAAVAPASADVVEAFNTLCRDVLAAGGPLDVLFAGGDAKARARVSTFIESLGMRPQDISGHT</sequence>
<keyword evidence="2" id="KW-1185">Reference proteome</keyword>
<evidence type="ECO:0000313" key="2">
    <source>
        <dbReference type="Proteomes" id="UP001081071"/>
    </source>
</evidence>
<dbReference type="Proteomes" id="UP001081071">
    <property type="component" value="Unassembled WGS sequence"/>
</dbReference>
<dbReference type="RefSeq" id="WP_269606858.1">
    <property type="nucleotide sequence ID" value="NZ_JAPWIJ010000007.1"/>
</dbReference>
<comment type="caution">
    <text evidence="1">The sequence shown here is derived from an EMBL/GenBank/DDBJ whole genome shotgun (WGS) entry which is preliminary data.</text>
</comment>
<evidence type="ECO:0000313" key="1">
    <source>
        <dbReference type="EMBL" id="MCZ4520503.1"/>
    </source>
</evidence>
<dbReference type="EMBL" id="JAPWIJ010000007">
    <property type="protein sequence ID" value="MCZ4520503.1"/>
    <property type="molecule type" value="Genomic_DNA"/>
</dbReference>
<accession>A0ABT4MI72</accession>
<gene>
    <name evidence="1" type="ORF">O4220_18480</name>
</gene>
<protein>
    <submittedName>
        <fullName evidence="1">Uncharacterized protein</fullName>
    </submittedName>
</protein>
<name>A0ABT4MI72_9NOCA</name>